<dbReference type="EMBL" id="VUJU01009794">
    <property type="protein sequence ID" value="KAF0717576.1"/>
    <property type="molecule type" value="Genomic_DNA"/>
</dbReference>
<name>A0A6G0W3F9_APHCR</name>
<dbReference type="Proteomes" id="UP000478052">
    <property type="component" value="Unassembled WGS sequence"/>
</dbReference>
<evidence type="ECO:0000313" key="2">
    <source>
        <dbReference type="EMBL" id="KAF0717576.1"/>
    </source>
</evidence>
<gene>
    <name evidence="2" type="ORF">FWK35_00028599</name>
</gene>
<accession>A0A6G0W3F9</accession>
<organism evidence="2 3">
    <name type="scientific">Aphis craccivora</name>
    <name type="common">Cowpea aphid</name>
    <dbReference type="NCBI Taxonomy" id="307492"/>
    <lineage>
        <taxon>Eukaryota</taxon>
        <taxon>Metazoa</taxon>
        <taxon>Ecdysozoa</taxon>
        <taxon>Arthropoda</taxon>
        <taxon>Hexapoda</taxon>
        <taxon>Insecta</taxon>
        <taxon>Pterygota</taxon>
        <taxon>Neoptera</taxon>
        <taxon>Paraneoptera</taxon>
        <taxon>Hemiptera</taxon>
        <taxon>Sternorrhyncha</taxon>
        <taxon>Aphidomorpha</taxon>
        <taxon>Aphidoidea</taxon>
        <taxon>Aphididae</taxon>
        <taxon>Aphidini</taxon>
        <taxon>Aphis</taxon>
        <taxon>Aphis</taxon>
    </lineage>
</organism>
<reference evidence="2 3" key="1">
    <citation type="submission" date="2019-08" db="EMBL/GenBank/DDBJ databases">
        <title>Whole genome of Aphis craccivora.</title>
        <authorList>
            <person name="Voronova N.V."/>
            <person name="Shulinski R.S."/>
            <person name="Bandarenka Y.V."/>
            <person name="Zhorov D.G."/>
            <person name="Warner D."/>
        </authorList>
    </citation>
    <scope>NUCLEOTIDE SEQUENCE [LARGE SCALE GENOMIC DNA]</scope>
    <source>
        <strain evidence="2">180601</strain>
        <tissue evidence="2">Whole Body</tissue>
    </source>
</reference>
<protein>
    <submittedName>
        <fullName evidence="2">Uncharacterized protein</fullName>
    </submittedName>
</protein>
<keyword evidence="1" id="KW-0175">Coiled coil</keyword>
<evidence type="ECO:0000256" key="1">
    <source>
        <dbReference type="SAM" id="Coils"/>
    </source>
</evidence>
<comment type="caution">
    <text evidence="2">The sequence shown here is derived from an EMBL/GenBank/DDBJ whole genome shotgun (WGS) entry which is preliminary data.</text>
</comment>
<proteinExistence type="predicted"/>
<dbReference type="OrthoDB" id="6738932at2759"/>
<feature type="coiled-coil region" evidence="1">
    <location>
        <begin position="4"/>
        <end position="31"/>
    </location>
</feature>
<sequence length="168" mass="19378">MYDIANLREENKTLKTELDTLRKRMDSLDASTKVTTIDPDFKLIHEVQECMEKSKNIIIFGVNEDSNMDMDSPNTVKRIFNALSVSTPIIHATLNLASKLEVLSILKAKRKLRTIDTLKHIFIGTDQTIQQRNQYKDIKRQIDEKNQGGDNRWFIKFIDGVPTAIQKN</sequence>
<keyword evidence="3" id="KW-1185">Reference proteome</keyword>
<feature type="non-terminal residue" evidence="2">
    <location>
        <position position="168"/>
    </location>
</feature>
<dbReference type="AlphaFoldDB" id="A0A6G0W3F9"/>
<evidence type="ECO:0000313" key="3">
    <source>
        <dbReference type="Proteomes" id="UP000478052"/>
    </source>
</evidence>